<dbReference type="RefSeq" id="WP_265792954.1">
    <property type="nucleotide sequence ID" value="NZ_JAPIUZ010000003.1"/>
</dbReference>
<feature type="compositionally biased region" description="Basic and acidic residues" evidence="1">
    <location>
        <begin position="851"/>
        <end position="860"/>
    </location>
</feature>
<feature type="compositionally biased region" description="Basic and acidic residues" evidence="1">
    <location>
        <begin position="887"/>
        <end position="905"/>
    </location>
</feature>
<dbReference type="Proteomes" id="UP001301152">
    <property type="component" value="Unassembled WGS sequence"/>
</dbReference>
<feature type="region of interest" description="Disordered" evidence="1">
    <location>
        <begin position="348"/>
        <end position="369"/>
    </location>
</feature>
<dbReference type="EMBL" id="JAPIUZ010000003">
    <property type="protein sequence ID" value="MCX2563859.1"/>
    <property type="molecule type" value="Genomic_DNA"/>
</dbReference>
<name>A0ABT3QEZ0_9PROT</name>
<accession>A0ABT3QEZ0</accession>
<feature type="compositionally biased region" description="Polar residues" evidence="1">
    <location>
        <begin position="697"/>
        <end position="707"/>
    </location>
</feature>
<evidence type="ECO:0000256" key="1">
    <source>
        <dbReference type="SAM" id="MobiDB-lite"/>
    </source>
</evidence>
<dbReference type="InterPro" id="IPR012683">
    <property type="entry name" value="CHP02302_TM"/>
</dbReference>
<keyword evidence="2" id="KW-0472">Membrane</keyword>
<feature type="region of interest" description="Disordered" evidence="1">
    <location>
        <begin position="647"/>
        <end position="723"/>
    </location>
</feature>
<keyword evidence="2" id="KW-0812">Transmembrane</keyword>
<organism evidence="3 4">
    <name type="scientific">Acetobacter thailandicus</name>
    <dbReference type="NCBI Taxonomy" id="1502842"/>
    <lineage>
        <taxon>Bacteria</taxon>
        <taxon>Pseudomonadati</taxon>
        <taxon>Pseudomonadota</taxon>
        <taxon>Alphaproteobacteria</taxon>
        <taxon>Acetobacterales</taxon>
        <taxon>Acetobacteraceae</taxon>
        <taxon>Acetobacter</taxon>
    </lineage>
</organism>
<evidence type="ECO:0000313" key="3">
    <source>
        <dbReference type="EMBL" id="MCX2563859.1"/>
    </source>
</evidence>
<feature type="compositionally biased region" description="Acidic residues" evidence="1">
    <location>
        <begin position="660"/>
        <end position="669"/>
    </location>
</feature>
<protein>
    <submittedName>
        <fullName evidence="3">DUF4175 family protein</fullName>
    </submittedName>
</protein>
<feature type="transmembrane region" description="Helical" evidence="2">
    <location>
        <begin position="155"/>
        <end position="175"/>
    </location>
</feature>
<reference evidence="3 4" key="1">
    <citation type="submission" date="2022-11" db="EMBL/GenBank/DDBJ databases">
        <title>Genome sequencing of Acetobacter type strain.</title>
        <authorList>
            <person name="Heo J."/>
            <person name="Lee D."/>
            <person name="Han B.-H."/>
            <person name="Hong S.-B."/>
            <person name="Kwon S.-W."/>
        </authorList>
    </citation>
    <scope>NUCLEOTIDE SEQUENCE [LARGE SCALE GENOMIC DNA]</scope>
    <source>
        <strain evidence="3 4">KACC 21253</strain>
    </source>
</reference>
<keyword evidence="2" id="KW-1133">Transmembrane helix</keyword>
<gene>
    <name evidence="3" type="ORF">OQ497_07815</name>
</gene>
<keyword evidence="4" id="KW-1185">Reference proteome</keyword>
<feature type="region of interest" description="Disordered" evidence="1">
    <location>
        <begin position="786"/>
        <end position="905"/>
    </location>
</feature>
<proteinExistence type="predicted"/>
<evidence type="ECO:0000256" key="2">
    <source>
        <dbReference type="SAM" id="Phobius"/>
    </source>
</evidence>
<feature type="transmembrane region" description="Helical" evidence="2">
    <location>
        <begin position="59"/>
        <end position="77"/>
    </location>
</feature>
<sequence>MTGETQRLSLNAKLVAVRKRAAQILQTEAYWRAFLPTLGLVALYILAALLRLPHYLPDSVRLILLAGWAILCGRRLYTDLKRIPPISPHAADHRIEEVSGLKNRPLTTLTDKPAGLQDVHTTALWHAHKARTLSEIVTLKAGFPRLWPHTFFSRFATLGLIAALTGGFVLAGYSAPGRILAAFVPDWDDPDTPMPHVEAWITPPSYTSAMPVFLGSAASNPSVPQNAKLTAIVTGTDTAPVLRTGYNQIKNYKTTRLDSQSWKLEASLERSGLIRLRGRGRTLRQWAVTIEPDGVPSAEWGPSPGAQKNDWRTRLPFQAAHAFGLDSLTAELQLAHPGRGTQRTLAVPLPLSGHPKSVKGAVSPDLSEDPWAGETVTGRIVAHSVSGQSGTSKPVTFRLGARVFHSPVARAVLDLRKRYALGQENREDTASDLAVLGDAPGPVQNHTGMLLNLADIVAILNNRHTDNETAQISAVNLMWDLALDIEDRQKDKNEASAQASLDVRAAQAAVAQQLEYMNKTGRGDKNAQQELKERMATLNNALARKMQALTEQAMRDHTIIPDMQNFSQANQNAFSGLMKQMQKDAMSGNPEEAMKRLQQMEDAAERMRNATPKDMAAMAQQMIAQAKAKEQAAALRDMTSKQAALLDHSQSRIDANSAEEAGDSEDEGANDNYQSMPTSELLRQLGLPVPPDADNSPAPQTNNNNQAKLPDPAKAEAQAAARRNDRAVQHALQRALDELQNEFKDLTGKTPPAFAEAKQSMQNAMKALGDGEDTVTASEQQKTLDALRKGRQQMQQIMKGDGRSAPSSFLPSFGMGSGKGQGDNNQNGKGQSGKGNDGSSPVSDADGSDGSDPKHSKNDPLGRTMGSGNDQGHDESSEVPDSVARQRARDIEQELRRRDSDRTRSKQELDYLDRLLKSF</sequence>
<feature type="transmembrane region" description="Helical" evidence="2">
    <location>
        <begin position="29"/>
        <end position="47"/>
    </location>
</feature>
<comment type="caution">
    <text evidence="3">The sequence shown here is derived from an EMBL/GenBank/DDBJ whole genome shotgun (WGS) entry which is preliminary data.</text>
</comment>
<dbReference type="Pfam" id="PF13779">
    <property type="entry name" value="DUF4175"/>
    <property type="match status" value="1"/>
</dbReference>
<evidence type="ECO:0000313" key="4">
    <source>
        <dbReference type="Proteomes" id="UP001301152"/>
    </source>
</evidence>